<sequence length="119" mass="12855">MLFDLTPLGPKEFEELSQALAVAVLGGAVSVFGEGRDDGREATFEGRMQYPNPLPPTEARDGYGILQAKYHTINVQRRGTSKGQRVSRPNLGTNGAILIVITRSDGRSSLRRAPSAAEE</sequence>
<evidence type="ECO:0000313" key="1">
    <source>
        <dbReference type="EMBL" id="GIJ30298.1"/>
    </source>
</evidence>
<keyword evidence="2" id="KW-1185">Reference proteome</keyword>
<dbReference type="Proteomes" id="UP000653076">
    <property type="component" value="Unassembled WGS sequence"/>
</dbReference>
<evidence type="ECO:0008006" key="3">
    <source>
        <dbReference type="Google" id="ProtNLM"/>
    </source>
</evidence>
<protein>
    <recommendedName>
        <fullName evidence="3">HK97 gp10 family phage protein</fullName>
    </recommendedName>
</protein>
<evidence type="ECO:0000313" key="2">
    <source>
        <dbReference type="Proteomes" id="UP000653076"/>
    </source>
</evidence>
<name>A0ABQ4JI63_9ACTN</name>
<dbReference type="EMBL" id="BOPC01000105">
    <property type="protein sequence ID" value="GIJ30298.1"/>
    <property type="molecule type" value="Genomic_DNA"/>
</dbReference>
<comment type="caution">
    <text evidence="1">The sequence shown here is derived from an EMBL/GenBank/DDBJ whole genome shotgun (WGS) entry which is preliminary data.</text>
</comment>
<organism evidence="1 2">
    <name type="scientific">Micromonospora qiuiae</name>
    <dbReference type="NCBI Taxonomy" id="502268"/>
    <lineage>
        <taxon>Bacteria</taxon>
        <taxon>Bacillati</taxon>
        <taxon>Actinomycetota</taxon>
        <taxon>Actinomycetes</taxon>
        <taxon>Micromonosporales</taxon>
        <taxon>Micromonosporaceae</taxon>
        <taxon>Micromonospora</taxon>
    </lineage>
</organism>
<proteinExistence type="predicted"/>
<dbReference type="RefSeq" id="WP_204038005.1">
    <property type="nucleotide sequence ID" value="NZ_BOPC01000105.1"/>
</dbReference>
<reference evidence="1 2" key="1">
    <citation type="submission" date="2021-01" db="EMBL/GenBank/DDBJ databases">
        <title>Whole genome shotgun sequence of Verrucosispora qiuiae NBRC 106684.</title>
        <authorList>
            <person name="Komaki H."/>
            <person name="Tamura T."/>
        </authorList>
    </citation>
    <scope>NUCLEOTIDE SEQUENCE [LARGE SCALE GENOMIC DNA]</scope>
    <source>
        <strain evidence="1 2">NBRC 106684</strain>
    </source>
</reference>
<gene>
    <name evidence="1" type="ORF">Vqi01_54600</name>
</gene>
<accession>A0ABQ4JI63</accession>